<reference evidence="1" key="1">
    <citation type="submission" date="2023-04" db="EMBL/GenBank/DDBJ databases">
        <title>Draft Genome sequencing of Naganishia species isolated from polar environments using Oxford Nanopore Technology.</title>
        <authorList>
            <person name="Leo P."/>
            <person name="Venkateswaran K."/>
        </authorList>
    </citation>
    <scope>NUCLEOTIDE SEQUENCE</scope>
    <source>
        <strain evidence="1">MNA-CCFEE 5262</strain>
    </source>
</reference>
<dbReference type="EMBL" id="JASBWS010000003">
    <property type="protein sequence ID" value="KAJ9116679.1"/>
    <property type="molecule type" value="Genomic_DNA"/>
</dbReference>
<evidence type="ECO:0000313" key="2">
    <source>
        <dbReference type="Proteomes" id="UP001230649"/>
    </source>
</evidence>
<dbReference type="Proteomes" id="UP001230649">
    <property type="component" value="Unassembled WGS sequence"/>
</dbReference>
<comment type="caution">
    <text evidence="1">The sequence shown here is derived from an EMBL/GenBank/DDBJ whole genome shotgun (WGS) entry which is preliminary data.</text>
</comment>
<keyword evidence="2" id="KW-1185">Reference proteome</keyword>
<accession>A0ACC2WY28</accession>
<evidence type="ECO:0000313" key="1">
    <source>
        <dbReference type="EMBL" id="KAJ9116679.1"/>
    </source>
</evidence>
<proteinExistence type="predicted"/>
<sequence length="813" mass="88887">MNLSHHIHSVYQRPQAATTIPFLHRAQVCRGLVSSQTTARSLPYNLRTAHTKGTLPSPVVSTTAANSKPTSAYSEQPIKLKKILYEKKKREMANDNQAESEDSASAIRQLNQLDLSSTNLASPSSTLRSRQKPSNPKPKPTIQDLENVAQKLDMRIPEELKHLYLGALTSIHDAAETTLAEEDYYPRPDRKLYPRKDIRFADEDELRRGWAWRADVVKDYSEANRRQKEDDSSAVEGLHANRSEGKDEARKQEHDKESPTVVSKGAHEDMTGPHQVSRLPRSDVDADPGSMRPTANEATAPTDKKTPSTGENDRADGKDGKAIDNERKDLGEGEKLLLEGKTVVLKDMIMLADVPCLFGSETGGEYVCEWLDSGRVTQMHLTSRAYLLVAEMDATCVTRILDSGGHIKGKANCESWAIHWTSSSAPKAIIDNPFAPGFSAGGSSSGCAALVGSGEVDMGIGGDQSGSIRVPASHSGIVGMRPTYGLIPTTGVISIEAEKDIIGPMTRSVYENALLLEAIAGPDWIDLRQADRPMPNPIPKYSSLLLEARKKIEKEGLKGVKIGLLKEGFSAIGKDERVEKVVRQAADKFKELGATVQEVSCPSHFSLGQANTVVTTVGATGAMHGRAIGTKQLKLGGFWEGILPFNQERYSQLDHILKLEIISAEYVSQYFPTAYDRAMNLLRKWSGEVDAVLDQVDVLLMPTCVQPPPRNIPKESGVEQLMKAGSNSSVNTNPFSATGHPSMSLPVGWSPPLNEDVHQESDKDIRLPVGMLLVGAKYDEMTLLKLGDTWERNWGGYPITEKGIGCTEGHDES</sequence>
<organism evidence="1 2">
    <name type="scientific">Naganishia adeliensis</name>
    <dbReference type="NCBI Taxonomy" id="92952"/>
    <lineage>
        <taxon>Eukaryota</taxon>
        <taxon>Fungi</taxon>
        <taxon>Dikarya</taxon>
        <taxon>Basidiomycota</taxon>
        <taxon>Agaricomycotina</taxon>
        <taxon>Tremellomycetes</taxon>
        <taxon>Filobasidiales</taxon>
        <taxon>Filobasidiaceae</taxon>
        <taxon>Naganishia</taxon>
    </lineage>
</organism>
<protein>
    <submittedName>
        <fullName evidence="1">Uncharacterized protein</fullName>
    </submittedName>
</protein>
<gene>
    <name evidence="1" type="ORF">QFC20_000613</name>
</gene>
<name>A0ACC2WY28_9TREE</name>